<dbReference type="PANTHER" id="PTHR45805:SF2">
    <property type="entry name" value="NUCLEAR HORMONE RECEPTOR HR3-RELATED"/>
    <property type="match status" value="1"/>
</dbReference>
<name>A0ABD2QA49_9PLAT</name>
<dbReference type="InterPro" id="IPR001628">
    <property type="entry name" value="Znf_hrmn_rcpt"/>
</dbReference>
<reference evidence="11 12" key="1">
    <citation type="submission" date="2024-11" db="EMBL/GenBank/DDBJ databases">
        <title>Adaptive evolution of stress response genes in parasites aligns with host niche diversity.</title>
        <authorList>
            <person name="Hahn C."/>
            <person name="Resl P."/>
        </authorList>
    </citation>
    <scope>NUCLEOTIDE SEQUENCE [LARGE SCALE GENOMIC DNA]</scope>
    <source>
        <strain evidence="11">EGGRZ-B1_66</strain>
        <tissue evidence="11">Body</tissue>
    </source>
</reference>
<dbReference type="InterPro" id="IPR013088">
    <property type="entry name" value="Znf_NHR/GATA"/>
</dbReference>
<evidence type="ECO:0000256" key="1">
    <source>
        <dbReference type="ARBA" id="ARBA00004123"/>
    </source>
</evidence>
<evidence type="ECO:0000313" key="11">
    <source>
        <dbReference type="EMBL" id="KAL3316441.1"/>
    </source>
</evidence>
<dbReference type="GO" id="GO:0003677">
    <property type="term" value="F:DNA binding"/>
    <property type="evidence" value="ECO:0007669"/>
    <property type="project" value="UniProtKB-KW"/>
</dbReference>
<dbReference type="AlphaFoldDB" id="A0ABD2QA49"/>
<dbReference type="Proteomes" id="UP001626550">
    <property type="component" value="Unassembled WGS sequence"/>
</dbReference>
<dbReference type="CDD" id="cd07179">
    <property type="entry name" value="2DBD_NR_DBD2"/>
    <property type="match status" value="1"/>
</dbReference>
<evidence type="ECO:0000256" key="3">
    <source>
        <dbReference type="ARBA" id="ARBA00022771"/>
    </source>
</evidence>
<comment type="subcellular location">
    <subcellularLocation>
        <location evidence="1">Nucleus</location>
    </subcellularLocation>
</comment>
<dbReference type="SMART" id="SM00399">
    <property type="entry name" value="ZnF_C4"/>
    <property type="match status" value="1"/>
</dbReference>
<evidence type="ECO:0000256" key="4">
    <source>
        <dbReference type="ARBA" id="ARBA00022833"/>
    </source>
</evidence>
<evidence type="ECO:0000259" key="10">
    <source>
        <dbReference type="PROSITE" id="PS51030"/>
    </source>
</evidence>
<organism evidence="11 12">
    <name type="scientific">Cichlidogyrus casuarinus</name>
    <dbReference type="NCBI Taxonomy" id="1844966"/>
    <lineage>
        <taxon>Eukaryota</taxon>
        <taxon>Metazoa</taxon>
        <taxon>Spiralia</taxon>
        <taxon>Lophotrochozoa</taxon>
        <taxon>Platyhelminthes</taxon>
        <taxon>Monogenea</taxon>
        <taxon>Monopisthocotylea</taxon>
        <taxon>Dactylogyridea</taxon>
        <taxon>Ancyrocephalidae</taxon>
        <taxon>Cichlidogyrus</taxon>
    </lineage>
</organism>
<comment type="caution">
    <text evidence="11">The sequence shown here is derived from an EMBL/GenBank/DDBJ whole genome shotgun (WGS) entry which is preliminary data.</text>
</comment>
<feature type="domain" description="Nuclear receptor" evidence="10">
    <location>
        <begin position="58"/>
        <end position="134"/>
    </location>
</feature>
<keyword evidence="12" id="KW-1185">Reference proteome</keyword>
<keyword evidence="8" id="KW-0675">Receptor</keyword>
<gene>
    <name evidence="11" type="ORF">Ciccas_004915</name>
</gene>
<evidence type="ECO:0000256" key="9">
    <source>
        <dbReference type="ARBA" id="ARBA00023242"/>
    </source>
</evidence>
<proteinExistence type="predicted"/>
<dbReference type="PROSITE" id="PS51030">
    <property type="entry name" value="NUCLEAR_REC_DBD_2"/>
    <property type="match status" value="2"/>
</dbReference>
<keyword evidence="3" id="KW-0863">Zinc-finger</keyword>
<dbReference type="PANTHER" id="PTHR45805">
    <property type="entry name" value="NUCLEAR HORMONE RECEPTOR HR3-RELATED"/>
    <property type="match status" value="1"/>
</dbReference>
<dbReference type="Gene3D" id="3.30.50.10">
    <property type="entry name" value="Erythroid Transcription Factor GATA-1, subunit A"/>
    <property type="match status" value="2"/>
</dbReference>
<dbReference type="Pfam" id="PF00105">
    <property type="entry name" value="zf-C4"/>
    <property type="match status" value="2"/>
</dbReference>
<keyword evidence="7" id="KW-0804">Transcription</keyword>
<keyword evidence="2" id="KW-0479">Metal-binding</keyword>
<keyword evidence="6" id="KW-0238">DNA-binding</keyword>
<evidence type="ECO:0000256" key="7">
    <source>
        <dbReference type="ARBA" id="ARBA00023163"/>
    </source>
</evidence>
<dbReference type="GO" id="GO:0008270">
    <property type="term" value="F:zinc ion binding"/>
    <property type="evidence" value="ECO:0007669"/>
    <property type="project" value="UniProtKB-KW"/>
</dbReference>
<keyword evidence="5" id="KW-0805">Transcription regulation</keyword>
<keyword evidence="9" id="KW-0539">Nucleus</keyword>
<evidence type="ECO:0000256" key="6">
    <source>
        <dbReference type="ARBA" id="ARBA00023125"/>
    </source>
</evidence>
<evidence type="ECO:0000256" key="2">
    <source>
        <dbReference type="ARBA" id="ARBA00022723"/>
    </source>
</evidence>
<keyword evidence="4" id="KW-0862">Zinc</keyword>
<protein>
    <recommendedName>
        <fullName evidence="10">Nuclear receptor domain-containing protein</fullName>
    </recommendedName>
</protein>
<evidence type="ECO:0000256" key="8">
    <source>
        <dbReference type="ARBA" id="ARBA00023170"/>
    </source>
</evidence>
<evidence type="ECO:0000256" key="5">
    <source>
        <dbReference type="ARBA" id="ARBA00023015"/>
    </source>
</evidence>
<feature type="domain" description="Nuclear receptor" evidence="10">
    <location>
        <begin position="1"/>
        <end position="50"/>
    </location>
</feature>
<sequence length="288" mass="31044">MRHSLTDAKLASTCPTGGKCPITKGSRGKCQQCRYKKCIEIGMYLKDPDIQSDVDISSIPCRVCGGRSSGFHFGALTCEGCKGFFRRTEGSAARLVCSGGQDNCAITPRSRNACKSCRFQRCLAVGMSKVGSRIGRQPNAVKFHCALEIKKMQVMRDILTGPPSASDMHSSENAVAAAAAVARTVSPSRAKPLQNSDIGGSAAGLLEAVVMGAIKKRVSVSSASSNSNNNNNAFLAIDVPQRKCNYDHMRMVQAQNKNSSPVSISVSMRQSSIISRLLRRIKYRFKKV</sequence>
<dbReference type="PRINTS" id="PR00047">
    <property type="entry name" value="STROIDFINGER"/>
</dbReference>
<accession>A0ABD2QA49</accession>
<dbReference type="SUPFAM" id="SSF57716">
    <property type="entry name" value="Glucocorticoid receptor-like (DNA-binding domain)"/>
    <property type="match status" value="2"/>
</dbReference>
<evidence type="ECO:0000313" key="12">
    <source>
        <dbReference type="Proteomes" id="UP001626550"/>
    </source>
</evidence>
<dbReference type="EMBL" id="JBJKFK010000539">
    <property type="protein sequence ID" value="KAL3316441.1"/>
    <property type="molecule type" value="Genomic_DNA"/>
</dbReference>
<dbReference type="GO" id="GO:0005634">
    <property type="term" value="C:nucleus"/>
    <property type="evidence" value="ECO:0007669"/>
    <property type="project" value="UniProtKB-SubCell"/>
</dbReference>